<dbReference type="InterPro" id="IPR006634">
    <property type="entry name" value="TLC-dom"/>
</dbReference>
<sequence length="307" mass="33807">MCRPDVISKAKAPPALQKSSSSFMSVEGAFAQKPSLGFCAAYGAVIMAVLYAFEHSLLYFFDEHKDFHPILQNATNRGILARHIGTDAFCCFVCATMGAACFMTVCPELVHAATGKIKGYQAARGGYELRLFTYSPRAYHLALFFFWYQVKNTIDTILWNDGIVFVAHHAMTLTVAYGTLRHCVCQAYAPFFFGISEISTAVLCLLANFDDTHGVPGLADAFPAGKVALGAAFAVAFIVCRVLLWSYCGYFFVNDAMLALKHSSREAEKPWVKVFLGSFSGLSLLQVIWLGQIILVGKEELYDKNFA</sequence>
<organism evidence="7 8">
    <name type="scientific">Seminavis robusta</name>
    <dbReference type="NCBI Taxonomy" id="568900"/>
    <lineage>
        <taxon>Eukaryota</taxon>
        <taxon>Sar</taxon>
        <taxon>Stramenopiles</taxon>
        <taxon>Ochrophyta</taxon>
        <taxon>Bacillariophyta</taxon>
        <taxon>Bacillariophyceae</taxon>
        <taxon>Bacillariophycidae</taxon>
        <taxon>Naviculales</taxon>
        <taxon>Naviculaceae</taxon>
        <taxon>Seminavis</taxon>
    </lineage>
</organism>
<name>A0A9N8DC69_9STRA</name>
<proteinExistence type="predicted"/>
<keyword evidence="2 5" id="KW-0812">Transmembrane</keyword>
<evidence type="ECO:0000256" key="3">
    <source>
        <dbReference type="ARBA" id="ARBA00022989"/>
    </source>
</evidence>
<dbReference type="Proteomes" id="UP001153069">
    <property type="component" value="Unassembled WGS sequence"/>
</dbReference>
<dbReference type="EMBL" id="CAICTM010000031">
    <property type="protein sequence ID" value="CAB9498089.1"/>
    <property type="molecule type" value="Genomic_DNA"/>
</dbReference>
<feature type="transmembrane region" description="Helical" evidence="5">
    <location>
        <begin position="274"/>
        <end position="295"/>
    </location>
</feature>
<evidence type="ECO:0000313" key="7">
    <source>
        <dbReference type="EMBL" id="CAB9498089.1"/>
    </source>
</evidence>
<evidence type="ECO:0000259" key="6">
    <source>
        <dbReference type="Pfam" id="PF03798"/>
    </source>
</evidence>
<protein>
    <recommendedName>
        <fullName evidence="6">TLC domain-containing protein</fullName>
    </recommendedName>
</protein>
<dbReference type="OrthoDB" id="203748at2759"/>
<dbReference type="Pfam" id="PF03798">
    <property type="entry name" value="TRAM_LAG1_CLN8"/>
    <property type="match status" value="1"/>
</dbReference>
<feature type="transmembrane region" description="Helical" evidence="5">
    <location>
        <begin position="229"/>
        <end position="253"/>
    </location>
</feature>
<comment type="caution">
    <text evidence="7">The sequence shown here is derived from an EMBL/GenBank/DDBJ whole genome shotgun (WGS) entry which is preliminary data.</text>
</comment>
<reference evidence="7" key="1">
    <citation type="submission" date="2020-06" db="EMBL/GenBank/DDBJ databases">
        <authorList>
            <consortium name="Plant Systems Biology data submission"/>
        </authorList>
    </citation>
    <scope>NUCLEOTIDE SEQUENCE</scope>
    <source>
        <strain evidence="7">D6</strain>
    </source>
</reference>
<feature type="transmembrane region" description="Helical" evidence="5">
    <location>
        <begin position="187"/>
        <end position="209"/>
    </location>
</feature>
<feature type="transmembrane region" description="Helical" evidence="5">
    <location>
        <begin position="131"/>
        <end position="150"/>
    </location>
</feature>
<evidence type="ECO:0000256" key="2">
    <source>
        <dbReference type="ARBA" id="ARBA00022692"/>
    </source>
</evidence>
<evidence type="ECO:0000256" key="5">
    <source>
        <dbReference type="SAM" id="Phobius"/>
    </source>
</evidence>
<feature type="domain" description="TLC" evidence="6">
    <location>
        <begin position="128"/>
        <end position="294"/>
    </location>
</feature>
<evidence type="ECO:0000313" key="8">
    <source>
        <dbReference type="Proteomes" id="UP001153069"/>
    </source>
</evidence>
<keyword evidence="4 5" id="KW-0472">Membrane</keyword>
<gene>
    <name evidence="7" type="ORF">SEMRO_31_G020290.1</name>
</gene>
<feature type="transmembrane region" description="Helical" evidence="5">
    <location>
        <begin position="162"/>
        <end position="180"/>
    </location>
</feature>
<dbReference type="GO" id="GO:0016020">
    <property type="term" value="C:membrane"/>
    <property type="evidence" value="ECO:0007669"/>
    <property type="project" value="UniProtKB-SubCell"/>
</dbReference>
<evidence type="ECO:0000256" key="4">
    <source>
        <dbReference type="ARBA" id="ARBA00023136"/>
    </source>
</evidence>
<dbReference type="AlphaFoldDB" id="A0A9N8DC69"/>
<accession>A0A9N8DC69</accession>
<keyword evidence="8" id="KW-1185">Reference proteome</keyword>
<comment type="subcellular location">
    <subcellularLocation>
        <location evidence="1">Membrane</location>
        <topology evidence="1">Multi-pass membrane protein</topology>
    </subcellularLocation>
</comment>
<feature type="transmembrane region" description="Helical" evidence="5">
    <location>
        <begin position="35"/>
        <end position="53"/>
    </location>
</feature>
<evidence type="ECO:0000256" key="1">
    <source>
        <dbReference type="ARBA" id="ARBA00004141"/>
    </source>
</evidence>
<keyword evidence="3 5" id="KW-1133">Transmembrane helix</keyword>